<evidence type="ECO:0000256" key="1">
    <source>
        <dbReference type="ARBA" id="ARBA00022603"/>
    </source>
</evidence>
<protein>
    <recommendedName>
        <fullName evidence="4">Magnesium protoporphyrin IX methyltransferase</fullName>
        <ecNumber evidence="4">2.1.1.11</ecNumber>
    </recommendedName>
</protein>
<dbReference type="InterPro" id="IPR010251">
    <property type="entry name" value="Mg_prot_MeTrfase"/>
</dbReference>
<dbReference type="Gene3D" id="3.40.50.150">
    <property type="entry name" value="Vaccinia Virus protein VP39"/>
    <property type="match status" value="1"/>
</dbReference>
<evidence type="ECO:0000259" key="5">
    <source>
        <dbReference type="Pfam" id="PF07109"/>
    </source>
</evidence>
<evidence type="ECO:0000256" key="3">
    <source>
        <dbReference type="ARBA" id="ARBA00022691"/>
    </source>
</evidence>
<evidence type="ECO:0000256" key="4">
    <source>
        <dbReference type="NCBIfam" id="TIGR02021"/>
    </source>
</evidence>
<keyword evidence="2 6" id="KW-0808">Transferase</keyword>
<dbReference type="CDD" id="cd02440">
    <property type="entry name" value="AdoMet_MTases"/>
    <property type="match status" value="1"/>
</dbReference>
<name>A0A858RA81_9PROT</name>
<keyword evidence="1 6" id="KW-0489">Methyltransferase</keyword>
<dbReference type="PROSITE" id="PS51556">
    <property type="entry name" value="SAM_MT_MG_PIX"/>
    <property type="match status" value="1"/>
</dbReference>
<reference evidence="6" key="1">
    <citation type="submission" date="2020-04" db="EMBL/GenBank/DDBJ databases">
        <title>A desert anoxygenic phototrophic bacterium fixes CO2 using RubisCO under aerobic conditions.</title>
        <authorList>
            <person name="Tang K."/>
        </authorList>
    </citation>
    <scope>NUCLEOTIDE SEQUENCE [LARGE SCALE GENOMIC DNA]</scope>
    <source>
        <strain evidence="6">MIMtkB3</strain>
    </source>
</reference>
<evidence type="ECO:0000313" key="7">
    <source>
        <dbReference type="Proteomes" id="UP000501891"/>
    </source>
</evidence>
<dbReference type="Pfam" id="PF03602">
    <property type="entry name" value="Cons_hypoth95"/>
    <property type="match status" value="1"/>
</dbReference>
<dbReference type="GO" id="GO:0015995">
    <property type="term" value="P:chlorophyll biosynthetic process"/>
    <property type="evidence" value="ECO:0007669"/>
    <property type="project" value="UniProtKB-UniRule"/>
</dbReference>
<dbReference type="AlphaFoldDB" id="A0A858RA81"/>
<dbReference type="PANTHER" id="PTHR43464">
    <property type="entry name" value="METHYLTRANSFERASE"/>
    <property type="match status" value="1"/>
</dbReference>
<accession>A0A858RA81</accession>
<dbReference type="SUPFAM" id="SSF53335">
    <property type="entry name" value="S-adenosyl-L-methionine-dependent methyltransferases"/>
    <property type="match status" value="1"/>
</dbReference>
<dbReference type="KEGG" id="acru:HHL28_15295"/>
<proteinExistence type="predicted"/>
<dbReference type="GO" id="GO:0032259">
    <property type="term" value="P:methylation"/>
    <property type="evidence" value="ECO:0007669"/>
    <property type="project" value="UniProtKB-KW"/>
</dbReference>
<evidence type="ECO:0000313" key="6">
    <source>
        <dbReference type="EMBL" id="QJE74261.1"/>
    </source>
</evidence>
<gene>
    <name evidence="6" type="ORF">HHL28_15295</name>
</gene>
<dbReference type="EC" id="2.1.1.11" evidence="4"/>
<dbReference type="NCBIfam" id="TIGR02021">
    <property type="entry name" value="BchM-ChlM"/>
    <property type="match status" value="1"/>
</dbReference>
<sequence length="233" mass="25079">MQSATYLRRRDRLETYFDRTAAEAWSRLTSDAPVSRIRATVRAGRDRMRATLLSWLPQDMTGLRLLDAGCGTGALAQEAARRGATVVAVDIAPTLVDLGQERAGGAFGTGSVEYRVGDMLDPNLGSFDHVVAMDSLIHYPAAEITAALAGLSARTRGSVLFTFAPRTPALSVMHAAGKLFPRGDRAPAIEPVGEGHLRGRLGTALSPLRWQVGRTERVASGFYTSQAMELVPR</sequence>
<dbReference type="Proteomes" id="UP000501891">
    <property type="component" value="Chromosome"/>
</dbReference>
<dbReference type="InterPro" id="IPR010940">
    <property type="entry name" value="Mg_prot_MeTrfase_C"/>
</dbReference>
<keyword evidence="3" id="KW-0949">S-adenosyl-L-methionine</keyword>
<organism evidence="6 7">
    <name type="scientific">Aerophototrophica crusticola</name>
    <dbReference type="NCBI Taxonomy" id="1709002"/>
    <lineage>
        <taxon>Bacteria</taxon>
        <taxon>Pseudomonadati</taxon>
        <taxon>Pseudomonadota</taxon>
        <taxon>Alphaproteobacteria</taxon>
        <taxon>Rhodospirillales</taxon>
        <taxon>Rhodospirillaceae</taxon>
        <taxon>Aerophototrophica</taxon>
    </lineage>
</organism>
<dbReference type="PANTHER" id="PTHR43464:SF19">
    <property type="entry name" value="UBIQUINONE BIOSYNTHESIS O-METHYLTRANSFERASE, MITOCHONDRIAL"/>
    <property type="match status" value="1"/>
</dbReference>
<evidence type="ECO:0000256" key="2">
    <source>
        <dbReference type="ARBA" id="ARBA00022679"/>
    </source>
</evidence>
<keyword evidence="7" id="KW-1185">Reference proteome</keyword>
<dbReference type="Pfam" id="PF07109">
    <property type="entry name" value="Mg-por_mtran_C"/>
    <property type="match status" value="1"/>
</dbReference>
<dbReference type="InterPro" id="IPR029063">
    <property type="entry name" value="SAM-dependent_MTases_sf"/>
</dbReference>
<dbReference type="GO" id="GO:0046406">
    <property type="term" value="F:magnesium protoporphyrin IX methyltransferase activity"/>
    <property type="evidence" value="ECO:0007669"/>
    <property type="project" value="UniProtKB-UniRule"/>
</dbReference>
<feature type="domain" description="Magnesium-protoporphyrin IX methyltransferase C-terminal" evidence="5">
    <location>
        <begin position="132"/>
        <end position="231"/>
    </location>
</feature>
<dbReference type="EMBL" id="CP051775">
    <property type="protein sequence ID" value="QJE74261.1"/>
    <property type="molecule type" value="Genomic_DNA"/>
</dbReference>